<evidence type="ECO:0000313" key="2">
    <source>
        <dbReference type="Proteomes" id="UP000270866"/>
    </source>
</evidence>
<proteinExistence type="predicted"/>
<dbReference type="SUPFAM" id="SSF48452">
    <property type="entry name" value="TPR-like"/>
    <property type="match status" value="2"/>
</dbReference>
<organism evidence="1 2">
    <name type="scientific">Fusarium oxysporum f. sp. cepae</name>
    <dbReference type="NCBI Taxonomy" id="396571"/>
    <lineage>
        <taxon>Eukaryota</taxon>
        <taxon>Fungi</taxon>
        <taxon>Dikarya</taxon>
        <taxon>Ascomycota</taxon>
        <taxon>Pezizomycotina</taxon>
        <taxon>Sordariomycetes</taxon>
        <taxon>Hypocreomycetidae</taxon>
        <taxon>Hypocreales</taxon>
        <taxon>Nectriaceae</taxon>
        <taxon>Fusarium</taxon>
        <taxon>Fusarium oxysporum species complex</taxon>
    </lineage>
</organism>
<dbReference type="InterPro" id="IPR011990">
    <property type="entry name" value="TPR-like_helical_dom_sf"/>
</dbReference>
<protein>
    <submittedName>
        <fullName evidence="1">Uncharacterized protein</fullName>
    </submittedName>
</protein>
<sequence length="455" mass="52557">MSAEEATNLLETSIGEKLSNEETNNARKLVKELQWLPLAISQAGAYMRTTSTPIRAYLAKLTEGGERWRVLKRTEHDRYRPSVLNSVLETWHISVKRIRQEDKMAYKILHIIAYVSNQSIPFGILVAAGLFGGEEQDASSPETENRVLNAIARLREFAFIRLHRSEGKARRRYEMHKLVQEATRYGLSEKGTNDMMHFSHAALQIMVRLFPGRNRKKWAECEEYVAHAAAVGEWAEMCKQEKVTSELLDQVSDYLYDRGRWKEREPVDERTLELRRQILGEEHPDTIRSMASLASTYHEQGRYEEAETIRVKVLELRRQILGEEHLDTISSMADLTTTYYEQGRYDEDEKISTKVLELRQEALGEEHPDTISSMADLATTYHAQGRYDEAETIYKKVHELRREALGEEHPDTISSMASLAATYHARGRYDEDEENSVRVLELRQKVLGEEHPDSL</sequence>
<dbReference type="PANTHER" id="PTHR46082:SF6">
    <property type="entry name" value="AAA+ ATPASE DOMAIN-CONTAINING PROTEIN-RELATED"/>
    <property type="match status" value="1"/>
</dbReference>
<dbReference type="Proteomes" id="UP000270866">
    <property type="component" value="Unassembled WGS sequence"/>
</dbReference>
<dbReference type="InterPro" id="IPR019734">
    <property type="entry name" value="TPR_rpt"/>
</dbReference>
<dbReference type="AlphaFoldDB" id="A0A3L6NH17"/>
<dbReference type="PANTHER" id="PTHR46082">
    <property type="entry name" value="ATP/GTP-BINDING PROTEIN-RELATED"/>
    <property type="match status" value="1"/>
</dbReference>
<reference evidence="1 2" key="1">
    <citation type="journal article" date="2018" name="Sci. Rep.">
        <title>Characterisation of pathogen-specific regions and novel effector candidates in Fusarium oxysporum f. sp. cepae.</title>
        <authorList>
            <person name="Armitage A.D."/>
            <person name="Taylor A."/>
            <person name="Sobczyk M.K."/>
            <person name="Baxter L."/>
            <person name="Greenfield B.P."/>
            <person name="Bates H.J."/>
            <person name="Wilson F."/>
            <person name="Jackson A.C."/>
            <person name="Ott S."/>
            <person name="Harrison R.J."/>
            <person name="Clarkson J.P."/>
        </authorList>
    </citation>
    <scope>NUCLEOTIDE SEQUENCE [LARGE SCALE GENOMIC DNA]</scope>
    <source>
        <strain evidence="1 2">FoC_Fus2</strain>
    </source>
</reference>
<dbReference type="Pfam" id="PF13374">
    <property type="entry name" value="TPR_10"/>
    <property type="match status" value="1"/>
</dbReference>
<name>A0A3L6NH17_FUSOX</name>
<dbReference type="SMART" id="SM00028">
    <property type="entry name" value="TPR"/>
    <property type="match status" value="2"/>
</dbReference>
<dbReference type="Pfam" id="PF13424">
    <property type="entry name" value="TPR_12"/>
    <property type="match status" value="2"/>
</dbReference>
<dbReference type="InterPro" id="IPR053137">
    <property type="entry name" value="NLR-like"/>
</dbReference>
<gene>
    <name evidence="1" type="ORF">BFJ65_g7821</name>
</gene>
<comment type="caution">
    <text evidence="1">The sequence shown here is derived from an EMBL/GenBank/DDBJ whole genome shotgun (WGS) entry which is preliminary data.</text>
</comment>
<accession>A0A3L6NH17</accession>
<evidence type="ECO:0000313" key="1">
    <source>
        <dbReference type="EMBL" id="RKK17487.1"/>
    </source>
</evidence>
<dbReference type="Gene3D" id="1.25.40.10">
    <property type="entry name" value="Tetratricopeptide repeat domain"/>
    <property type="match status" value="2"/>
</dbReference>
<dbReference type="EMBL" id="MRCU01000005">
    <property type="protein sequence ID" value="RKK17487.1"/>
    <property type="molecule type" value="Genomic_DNA"/>
</dbReference>